<name>A0A0M4EYU9_DROBS</name>
<dbReference type="AlphaFoldDB" id="A0A0M4EYU9"/>
<dbReference type="EMBL" id="CP012528">
    <property type="protein sequence ID" value="ALC49217.1"/>
    <property type="molecule type" value="Genomic_DNA"/>
</dbReference>
<keyword evidence="2" id="KW-1185">Reference proteome</keyword>
<protein>
    <submittedName>
        <fullName evidence="1">CG2909</fullName>
    </submittedName>
</protein>
<organism evidence="1 2">
    <name type="scientific">Drosophila busckii</name>
    <name type="common">Fruit fly</name>
    <dbReference type="NCBI Taxonomy" id="30019"/>
    <lineage>
        <taxon>Eukaryota</taxon>
        <taxon>Metazoa</taxon>
        <taxon>Ecdysozoa</taxon>
        <taxon>Arthropoda</taxon>
        <taxon>Hexapoda</taxon>
        <taxon>Insecta</taxon>
        <taxon>Pterygota</taxon>
        <taxon>Neoptera</taxon>
        <taxon>Endopterygota</taxon>
        <taxon>Diptera</taxon>
        <taxon>Brachycera</taxon>
        <taxon>Muscomorpha</taxon>
        <taxon>Ephydroidea</taxon>
        <taxon>Drosophilidae</taxon>
        <taxon>Drosophila</taxon>
    </lineage>
</organism>
<dbReference type="OrthoDB" id="6357136at2759"/>
<gene>
    <name evidence="1" type="ORF">Dbus_chrXg1073</name>
</gene>
<proteinExistence type="predicted"/>
<accession>A0A0M4EYU9</accession>
<dbReference type="Proteomes" id="UP000494163">
    <property type="component" value="Chromosome X"/>
</dbReference>
<dbReference type="Pfam" id="PF16062">
    <property type="entry name" value="MavL-like"/>
    <property type="match status" value="1"/>
</dbReference>
<dbReference type="OMA" id="PVVTYAW"/>
<dbReference type="InterPro" id="IPR032063">
    <property type="entry name" value="MavL-like"/>
</dbReference>
<sequence>MLRAFKNLNNNLFTRSARKMNVEPFPLNFMEPLNWPPLHLNGNFNEFTRSQLEICKGIIKPSTKIEDVHIEEFMEISDRFPAEFATDNCRVKAQPPQRREIIREQIASAYPIVHECTLMLYFSFLEHKQRFGNEKERRIYRDLGLSQFVQRLLTKRCVFFYGTSDHYKLLNGSTGDGGFEQIGTAEEQAPLLLEHVLSYDEIKLSALLYATTHSEFINNGARNNAGLVEADKRSFEREGVIIGMIGARFERPEVMEYEDILVTPSQNTVKNGYGANGEAAANNRERDYRRMWREFYDEPKDFLWSDEEELKSKRFEKQMDMNKFDKLLMSKRYAVSFDTLLLEAEARAKAAGKPAYIHMVGYGLGVWQVTEVQQELFFEQLEARMRALGSKLTHIGVMHLSWFHIPYWGGIRHGRRVNNIEIRISRRNPADKLDQDMLPIVTYAWDANALPGNEFWNHALGGTSDPAAAASTLISELQNPHINYKYMSGDNLHIASAEYGVLHIADYAQKIIG</sequence>
<evidence type="ECO:0000313" key="1">
    <source>
        <dbReference type="EMBL" id="ALC49217.1"/>
    </source>
</evidence>
<dbReference type="STRING" id="30019.A0A0M4EYU9"/>
<reference evidence="1 2" key="1">
    <citation type="submission" date="2015-08" db="EMBL/GenBank/DDBJ databases">
        <title>Ancestral chromatin configuration constrains chromatin evolution on differentiating sex chromosomes in Drosophila.</title>
        <authorList>
            <person name="Zhou Q."/>
            <person name="Bachtrog D."/>
        </authorList>
    </citation>
    <scope>NUCLEOTIDE SEQUENCE [LARGE SCALE GENOMIC DNA]</scope>
    <source>
        <tissue evidence="1">Whole larvae</tissue>
    </source>
</reference>
<evidence type="ECO:0000313" key="2">
    <source>
        <dbReference type="Proteomes" id="UP000494163"/>
    </source>
</evidence>